<feature type="region of interest" description="Disordered" evidence="1">
    <location>
        <begin position="23"/>
        <end position="42"/>
    </location>
</feature>
<evidence type="ECO:0000313" key="3">
    <source>
        <dbReference type="Proteomes" id="UP000663203"/>
    </source>
</evidence>
<feature type="region of interest" description="Disordered" evidence="1">
    <location>
        <begin position="82"/>
        <end position="112"/>
    </location>
</feature>
<protein>
    <submittedName>
        <fullName evidence="2">KEOPS complex Pcc1-like subunit</fullName>
    </submittedName>
</protein>
<dbReference type="AlphaFoldDB" id="A0A8A2V8Z6"/>
<dbReference type="RefSeq" id="WP_207288088.1">
    <property type="nucleotide sequence ID" value="NZ_CP071462.1"/>
</dbReference>
<accession>A0A8A2V8Z6</accession>
<sequence>MSRRATIRTTHDDPALVARALAPDNTDEMETAVDGDDGGDTETAGAVVTRIERETTGGLHSNVDDYVVNLEVAMDVAAAARNAGGADEQHEQPADAGLAFDANADTDTPNTQ</sequence>
<reference evidence="2 3" key="1">
    <citation type="submission" date="2021-03" db="EMBL/GenBank/DDBJ databases">
        <title>Haloterrigena longa sp. nov. and Haloterrigena limicola sp. nov., extremely halophilic archaea isolated from a salt lake.</title>
        <authorList>
            <person name="Henglin C."/>
        </authorList>
    </citation>
    <scope>NUCLEOTIDE SEQUENCE [LARGE SCALE GENOMIC DNA]</scope>
    <source>
        <strain evidence="2 3">KZCA68</strain>
    </source>
</reference>
<organism evidence="2 3">
    <name type="scientific">Haloterrigena alkaliphila</name>
    <dbReference type="NCBI Taxonomy" id="2816475"/>
    <lineage>
        <taxon>Archaea</taxon>
        <taxon>Methanobacteriati</taxon>
        <taxon>Methanobacteriota</taxon>
        <taxon>Stenosarchaea group</taxon>
        <taxon>Halobacteria</taxon>
        <taxon>Halobacteriales</taxon>
        <taxon>Natrialbaceae</taxon>
        <taxon>Haloterrigena</taxon>
    </lineage>
</organism>
<evidence type="ECO:0000313" key="2">
    <source>
        <dbReference type="EMBL" id="QSW98479.1"/>
    </source>
</evidence>
<dbReference type="GeneID" id="63188417"/>
<dbReference type="EMBL" id="CP071462">
    <property type="protein sequence ID" value="QSW98479.1"/>
    <property type="molecule type" value="Genomic_DNA"/>
</dbReference>
<name>A0A8A2V8Z6_9EURY</name>
<gene>
    <name evidence="2" type="ORF">J0X25_13890</name>
</gene>
<dbReference type="NCBIfam" id="NF011470">
    <property type="entry name" value="PRK14887.1"/>
    <property type="match status" value="1"/>
</dbReference>
<keyword evidence="3" id="KW-1185">Reference proteome</keyword>
<feature type="compositionally biased region" description="Acidic residues" evidence="1">
    <location>
        <begin position="25"/>
        <end position="40"/>
    </location>
</feature>
<proteinExistence type="predicted"/>
<evidence type="ECO:0000256" key="1">
    <source>
        <dbReference type="SAM" id="MobiDB-lite"/>
    </source>
</evidence>
<dbReference type="Proteomes" id="UP000663203">
    <property type="component" value="Chromosome"/>
</dbReference>
<dbReference type="KEGG" id="hakz:J0X25_13890"/>